<proteinExistence type="predicted"/>
<dbReference type="EMBL" id="JXJN01006847">
    <property type="status" value="NOT_ANNOTATED_CDS"/>
    <property type="molecule type" value="Genomic_DNA"/>
</dbReference>
<name>A0A1B0B0V9_9MUSC</name>
<reference evidence="2" key="1">
    <citation type="submission" date="2015-01" db="EMBL/GenBank/DDBJ databases">
        <authorList>
            <person name="Aksoy S."/>
            <person name="Warren W."/>
            <person name="Wilson R.K."/>
        </authorList>
    </citation>
    <scope>NUCLEOTIDE SEQUENCE [LARGE SCALE GENOMIC DNA]</scope>
    <source>
        <strain evidence="2">IAEA</strain>
    </source>
</reference>
<dbReference type="AlphaFoldDB" id="A0A1B0B0V9"/>
<dbReference type="Proteomes" id="UP000092460">
    <property type="component" value="Unassembled WGS sequence"/>
</dbReference>
<reference evidence="1" key="2">
    <citation type="submission" date="2020-05" db="UniProtKB">
        <authorList>
            <consortium name="EnsemblMetazoa"/>
        </authorList>
    </citation>
    <scope>IDENTIFICATION</scope>
    <source>
        <strain evidence="1">IAEA</strain>
    </source>
</reference>
<sequence length="123" mass="13841">MFNYGKSGGTVLLDIKFIFAVYFACHVEFNCKVIKSDCCAPFTKFPCGFVSLSSIIPYLRLLAALDYPYASHLISIKTTHPIEQSKRNQATTPRAHNDDDSNEPEFVWISRANACVLGINIFR</sequence>
<evidence type="ECO:0000313" key="2">
    <source>
        <dbReference type="Proteomes" id="UP000092460"/>
    </source>
</evidence>
<dbReference type="VEuPathDB" id="VectorBase:GPPI015109"/>
<protein>
    <submittedName>
        <fullName evidence="1">Uncharacterized protein</fullName>
    </submittedName>
</protein>
<organism evidence="1 2">
    <name type="scientific">Glossina palpalis gambiensis</name>
    <dbReference type="NCBI Taxonomy" id="67801"/>
    <lineage>
        <taxon>Eukaryota</taxon>
        <taxon>Metazoa</taxon>
        <taxon>Ecdysozoa</taxon>
        <taxon>Arthropoda</taxon>
        <taxon>Hexapoda</taxon>
        <taxon>Insecta</taxon>
        <taxon>Pterygota</taxon>
        <taxon>Neoptera</taxon>
        <taxon>Endopterygota</taxon>
        <taxon>Diptera</taxon>
        <taxon>Brachycera</taxon>
        <taxon>Muscomorpha</taxon>
        <taxon>Hippoboscoidea</taxon>
        <taxon>Glossinidae</taxon>
        <taxon>Glossina</taxon>
    </lineage>
</organism>
<evidence type="ECO:0000313" key="1">
    <source>
        <dbReference type="EnsemblMetazoa" id="GPPI015109-PA"/>
    </source>
</evidence>
<accession>A0A1B0B0V9</accession>
<dbReference type="EnsemblMetazoa" id="GPPI015109-RA">
    <property type="protein sequence ID" value="GPPI015109-PA"/>
    <property type="gene ID" value="GPPI015109"/>
</dbReference>
<keyword evidence="2" id="KW-1185">Reference proteome</keyword>